<accession>A0ABW3CGJ0</accession>
<proteinExistence type="predicted"/>
<sequence>MGRTGAPEEVAAAALFLAFEATFTTAVELPVDGGLAQGI</sequence>
<reference evidence="2" key="1">
    <citation type="journal article" date="2019" name="Int. J. Syst. Evol. Microbiol.">
        <title>The Global Catalogue of Microorganisms (GCM) 10K type strain sequencing project: providing services to taxonomists for standard genome sequencing and annotation.</title>
        <authorList>
            <consortium name="The Broad Institute Genomics Platform"/>
            <consortium name="The Broad Institute Genome Sequencing Center for Infectious Disease"/>
            <person name="Wu L."/>
            <person name="Ma J."/>
        </authorList>
    </citation>
    <scope>NUCLEOTIDE SEQUENCE [LARGE SCALE GENOMIC DNA]</scope>
    <source>
        <strain evidence="2">JCM 31696</strain>
    </source>
</reference>
<protein>
    <recommendedName>
        <fullName evidence="3">SDR family oxidoreductase</fullName>
    </recommendedName>
</protein>
<dbReference type="InterPro" id="IPR036291">
    <property type="entry name" value="NAD(P)-bd_dom_sf"/>
</dbReference>
<organism evidence="1 2">
    <name type="scientific">Actinomadura adrarensis</name>
    <dbReference type="NCBI Taxonomy" id="1819600"/>
    <lineage>
        <taxon>Bacteria</taxon>
        <taxon>Bacillati</taxon>
        <taxon>Actinomycetota</taxon>
        <taxon>Actinomycetes</taxon>
        <taxon>Streptosporangiales</taxon>
        <taxon>Thermomonosporaceae</taxon>
        <taxon>Actinomadura</taxon>
    </lineage>
</organism>
<dbReference type="SUPFAM" id="SSF51735">
    <property type="entry name" value="NAD(P)-binding Rossmann-fold domains"/>
    <property type="match status" value="1"/>
</dbReference>
<dbReference type="EMBL" id="JBHTIR010001551">
    <property type="protein sequence ID" value="MFD0852691.1"/>
    <property type="molecule type" value="Genomic_DNA"/>
</dbReference>
<evidence type="ECO:0008006" key="3">
    <source>
        <dbReference type="Google" id="ProtNLM"/>
    </source>
</evidence>
<keyword evidence="2" id="KW-1185">Reference proteome</keyword>
<evidence type="ECO:0000313" key="1">
    <source>
        <dbReference type="EMBL" id="MFD0852691.1"/>
    </source>
</evidence>
<dbReference type="Gene3D" id="3.40.50.720">
    <property type="entry name" value="NAD(P)-binding Rossmann-like Domain"/>
    <property type="match status" value="1"/>
</dbReference>
<dbReference type="Proteomes" id="UP001597083">
    <property type="component" value="Unassembled WGS sequence"/>
</dbReference>
<comment type="caution">
    <text evidence="1">The sequence shown here is derived from an EMBL/GenBank/DDBJ whole genome shotgun (WGS) entry which is preliminary data.</text>
</comment>
<name>A0ABW3CGJ0_9ACTN</name>
<gene>
    <name evidence="1" type="ORF">ACFQ07_10670</name>
</gene>
<evidence type="ECO:0000313" key="2">
    <source>
        <dbReference type="Proteomes" id="UP001597083"/>
    </source>
</evidence>